<name>A0A4R5TVZ6_9MICC</name>
<dbReference type="NCBIfam" id="TIGR00220">
    <property type="entry name" value="mscL"/>
    <property type="match status" value="1"/>
</dbReference>
<dbReference type="EMBL" id="SMTK01000003">
    <property type="protein sequence ID" value="TDK25270.1"/>
    <property type="molecule type" value="Genomic_DNA"/>
</dbReference>
<keyword evidence="4 9" id="KW-0812">Transmembrane</keyword>
<keyword evidence="2 9" id="KW-0813">Transport</keyword>
<keyword evidence="11" id="KW-1185">Reference proteome</keyword>
<evidence type="ECO:0000256" key="6">
    <source>
        <dbReference type="ARBA" id="ARBA00023065"/>
    </source>
</evidence>
<comment type="caution">
    <text evidence="10">The sequence shown here is derived from an EMBL/GenBank/DDBJ whole genome shotgun (WGS) entry which is preliminary data.</text>
</comment>
<keyword evidence="5 9" id="KW-1133">Transmembrane helix</keyword>
<organism evidence="10 11">
    <name type="scientific">Arthrobacter crusticola</name>
    <dbReference type="NCBI Taxonomy" id="2547960"/>
    <lineage>
        <taxon>Bacteria</taxon>
        <taxon>Bacillati</taxon>
        <taxon>Actinomycetota</taxon>
        <taxon>Actinomycetes</taxon>
        <taxon>Micrococcales</taxon>
        <taxon>Micrococcaceae</taxon>
        <taxon>Arthrobacter</taxon>
    </lineage>
</organism>
<dbReference type="PANTHER" id="PTHR30266">
    <property type="entry name" value="MECHANOSENSITIVE CHANNEL MSCL"/>
    <property type="match status" value="1"/>
</dbReference>
<keyword evidence="3 9" id="KW-1003">Cell membrane</keyword>
<dbReference type="HAMAP" id="MF_00115">
    <property type="entry name" value="MscL"/>
    <property type="match status" value="1"/>
</dbReference>
<evidence type="ECO:0000256" key="8">
    <source>
        <dbReference type="ARBA" id="ARBA00023303"/>
    </source>
</evidence>
<keyword evidence="6 9" id="KW-0406">Ion transport</keyword>
<dbReference type="OrthoDB" id="9810350at2"/>
<evidence type="ECO:0000256" key="7">
    <source>
        <dbReference type="ARBA" id="ARBA00023136"/>
    </source>
</evidence>
<feature type="transmembrane region" description="Helical" evidence="9">
    <location>
        <begin position="70"/>
        <end position="93"/>
    </location>
</feature>
<evidence type="ECO:0000256" key="1">
    <source>
        <dbReference type="ARBA" id="ARBA00004141"/>
    </source>
</evidence>
<comment type="subunit">
    <text evidence="9">Homopentamer.</text>
</comment>
<proteinExistence type="inferred from homology"/>
<keyword evidence="8 9" id="KW-0407">Ion channel</keyword>
<evidence type="ECO:0000256" key="3">
    <source>
        <dbReference type="ARBA" id="ARBA00022475"/>
    </source>
</evidence>
<dbReference type="Pfam" id="PF01741">
    <property type="entry name" value="MscL"/>
    <property type="match status" value="1"/>
</dbReference>
<sequence length="140" mass="14834">MFKGFRNFILRGNVVELATAVVIGSAFTALVGSVTDNLLRPLIAAAGGGVSAEGFGFRIWPGNPETFVDLGAVFTAAVTFLITAAVVYFGVVLPMNRINAHARARTAAAETEEQPVPVDTALLIEMRDLLRQLADSTGRN</sequence>
<feature type="transmembrane region" description="Helical" evidence="9">
    <location>
        <begin position="12"/>
        <end position="32"/>
    </location>
</feature>
<protein>
    <recommendedName>
        <fullName evidence="9">Large-conductance mechanosensitive channel</fullName>
    </recommendedName>
</protein>
<gene>
    <name evidence="9 10" type="primary">mscL</name>
    <name evidence="10" type="ORF">E2F48_08285</name>
</gene>
<dbReference type="PANTHER" id="PTHR30266:SF2">
    <property type="entry name" value="LARGE-CONDUCTANCE MECHANOSENSITIVE CHANNEL"/>
    <property type="match status" value="1"/>
</dbReference>
<dbReference type="SUPFAM" id="SSF81330">
    <property type="entry name" value="Gated mechanosensitive channel"/>
    <property type="match status" value="1"/>
</dbReference>
<dbReference type="Proteomes" id="UP000295411">
    <property type="component" value="Unassembled WGS sequence"/>
</dbReference>
<comment type="similarity">
    <text evidence="9">Belongs to the MscL family.</text>
</comment>
<comment type="function">
    <text evidence="9">Channel that opens in response to stretch forces in the membrane lipid bilayer. May participate in the regulation of osmotic pressure changes within the cell.</text>
</comment>
<dbReference type="InterPro" id="IPR036019">
    <property type="entry name" value="MscL_channel"/>
</dbReference>
<evidence type="ECO:0000256" key="4">
    <source>
        <dbReference type="ARBA" id="ARBA00022692"/>
    </source>
</evidence>
<dbReference type="RefSeq" id="WP_133403548.1">
    <property type="nucleotide sequence ID" value="NZ_SMTK01000003.1"/>
</dbReference>
<reference evidence="10 11" key="1">
    <citation type="submission" date="2019-03" db="EMBL/GenBank/DDBJ databases">
        <title>Arthrobacter sp. nov., an bacterium isolated from biocrust in Mu Us Desert.</title>
        <authorList>
            <person name="Lixiong L."/>
        </authorList>
    </citation>
    <scope>NUCLEOTIDE SEQUENCE [LARGE SCALE GENOMIC DNA]</scope>
    <source>
        <strain evidence="10 11">SLN-3</strain>
    </source>
</reference>
<keyword evidence="7 9" id="KW-0472">Membrane</keyword>
<evidence type="ECO:0000313" key="10">
    <source>
        <dbReference type="EMBL" id="TDK25270.1"/>
    </source>
</evidence>
<evidence type="ECO:0000256" key="5">
    <source>
        <dbReference type="ARBA" id="ARBA00022989"/>
    </source>
</evidence>
<dbReference type="AlphaFoldDB" id="A0A4R5TVZ6"/>
<dbReference type="GO" id="GO:0008381">
    <property type="term" value="F:mechanosensitive monoatomic ion channel activity"/>
    <property type="evidence" value="ECO:0007669"/>
    <property type="project" value="UniProtKB-UniRule"/>
</dbReference>
<evidence type="ECO:0000256" key="2">
    <source>
        <dbReference type="ARBA" id="ARBA00022448"/>
    </source>
</evidence>
<dbReference type="InterPro" id="IPR037673">
    <property type="entry name" value="MSC/AndL"/>
</dbReference>
<dbReference type="GO" id="GO:0005886">
    <property type="term" value="C:plasma membrane"/>
    <property type="evidence" value="ECO:0007669"/>
    <property type="project" value="UniProtKB-SubCell"/>
</dbReference>
<dbReference type="Gene3D" id="1.10.1200.120">
    <property type="entry name" value="Large-conductance mechanosensitive channel, MscL, domain 1"/>
    <property type="match status" value="1"/>
</dbReference>
<evidence type="ECO:0000313" key="11">
    <source>
        <dbReference type="Proteomes" id="UP000295411"/>
    </source>
</evidence>
<comment type="subcellular location">
    <subcellularLocation>
        <location evidence="9">Cell membrane</location>
        <topology evidence="9">Multi-pass membrane protein</topology>
    </subcellularLocation>
    <subcellularLocation>
        <location evidence="1">Membrane</location>
        <topology evidence="1">Multi-pass membrane protein</topology>
    </subcellularLocation>
</comment>
<accession>A0A4R5TVZ6</accession>
<dbReference type="InterPro" id="IPR001185">
    <property type="entry name" value="MS_channel"/>
</dbReference>
<evidence type="ECO:0000256" key="9">
    <source>
        <dbReference type="HAMAP-Rule" id="MF_00115"/>
    </source>
</evidence>